<gene>
    <name evidence="4" type="ORF">Plec18167_007681</name>
</gene>
<evidence type="ECO:0000313" key="4">
    <source>
        <dbReference type="EMBL" id="KAL1869757.1"/>
    </source>
</evidence>
<dbReference type="Pfam" id="PF23395">
    <property type="entry name" value="SAM_6"/>
    <property type="match status" value="1"/>
</dbReference>
<feature type="compositionally biased region" description="Basic residues" evidence="1">
    <location>
        <begin position="498"/>
        <end position="516"/>
    </location>
</feature>
<evidence type="ECO:0000256" key="1">
    <source>
        <dbReference type="SAM" id="MobiDB-lite"/>
    </source>
</evidence>
<evidence type="ECO:0000259" key="3">
    <source>
        <dbReference type="Pfam" id="PF23395"/>
    </source>
</evidence>
<feature type="domain" description="DUF7102" evidence="2">
    <location>
        <begin position="615"/>
        <end position="796"/>
    </location>
</feature>
<comment type="caution">
    <text evidence="4">The sequence shown here is derived from an EMBL/GenBank/DDBJ whole genome shotgun (WGS) entry which is preliminary data.</text>
</comment>
<feature type="region of interest" description="Disordered" evidence="1">
    <location>
        <begin position="557"/>
        <end position="584"/>
    </location>
</feature>
<reference evidence="4 5" key="1">
    <citation type="journal article" date="2024" name="IMA Fungus">
        <title>IMA Genome - F19 : A genome assembly and annotation guide to empower mycologists, including annotated draft genome sequences of Ceratocystis pirilliformis, Diaporthe australafricana, Fusarium ophioides, Paecilomyces lecythidis, and Sporothrix stenoceras.</title>
        <authorList>
            <person name="Aylward J."/>
            <person name="Wilson A.M."/>
            <person name="Visagie C.M."/>
            <person name="Spraker J."/>
            <person name="Barnes I."/>
            <person name="Buitendag C."/>
            <person name="Ceriani C."/>
            <person name="Del Mar Angel L."/>
            <person name="du Plessis D."/>
            <person name="Fuchs T."/>
            <person name="Gasser K."/>
            <person name="Kramer D."/>
            <person name="Li W."/>
            <person name="Munsamy K."/>
            <person name="Piso A."/>
            <person name="Price J.L."/>
            <person name="Sonnekus B."/>
            <person name="Thomas C."/>
            <person name="van der Nest A."/>
            <person name="van Dijk A."/>
            <person name="van Heerden A."/>
            <person name="van Vuuren N."/>
            <person name="Yilmaz N."/>
            <person name="Duong T.A."/>
            <person name="van der Merwe N.A."/>
            <person name="Wingfield M.J."/>
            <person name="Wingfield B.D."/>
        </authorList>
    </citation>
    <scope>NUCLEOTIDE SEQUENCE [LARGE SCALE GENOMIC DNA]</scope>
    <source>
        <strain evidence="4 5">CMW 18167</strain>
    </source>
</reference>
<evidence type="ECO:0000313" key="5">
    <source>
        <dbReference type="Proteomes" id="UP001583193"/>
    </source>
</evidence>
<organism evidence="4 5">
    <name type="scientific">Paecilomyces lecythidis</name>
    <dbReference type="NCBI Taxonomy" id="3004212"/>
    <lineage>
        <taxon>Eukaryota</taxon>
        <taxon>Fungi</taxon>
        <taxon>Dikarya</taxon>
        <taxon>Ascomycota</taxon>
        <taxon>Pezizomycotina</taxon>
        <taxon>Eurotiomycetes</taxon>
        <taxon>Eurotiomycetidae</taxon>
        <taxon>Eurotiales</taxon>
        <taxon>Thermoascaceae</taxon>
        <taxon>Paecilomyces</taxon>
    </lineage>
</organism>
<feature type="region of interest" description="Disordered" evidence="1">
    <location>
        <begin position="399"/>
        <end position="426"/>
    </location>
</feature>
<feature type="domain" description="SAM-like" evidence="3">
    <location>
        <begin position="824"/>
        <end position="905"/>
    </location>
</feature>
<feature type="compositionally biased region" description="Polar residues" evidence="1">
    <location>
        <begin position="562"/>
        <end position="573"/>
    </location>
</feature>
<feature type="region of interest" description="Disordered" evidence="1">
    <location>
        <begin position="478"/>
        <end position="530"/>
    </location>
</feature>
<proteinExistence type="predicted"/>
<protein>
    <submittedName>
        <fullName evidence="4">Uncharacterized protein</fullName>
    </submittedName>
</protein>
<accession>A0ABR3X249</accession>
<dbReference type="InterPro" id="IPR055528">
    <property type="entry name" value="DUF7102"/>
</dbReference>
<dbReference type="Proteomes" id="UP001583193">
    <property type="component" value="Unassembled WGS sequence"/>
</dbReference>
<keyword evidence="5" id="KW-1185">Reference proteome</keyword>
<feature type="compositionally biased region" description="Basic and acidic residues" evidence="1">
    <location>
        <begin position="252"/>
        <end position="264"/>
    </location>
</feature>
<dbReference type="Pfam" id="PF23394">
    <property type="entry name" value="DUF7102"/>
    <property type="match status" value="1"/>
</dbReference>
<name>A0ABR3X249_9EURO</name>
<dbReference type="InterPro" id="IPR057559">
    <property type="entry name" value="SAM_6"/>
</dbReference>
<feature type="region of interest" description="Disordered" evidence="1">
    <location>
        <begin position="237"/>
        <end position="294"/>
    </location>
</feature>
<dbReference type="EMBL" id="JAVDPF010000033">
    <property type="protein sequence ID" value="KAL1869757.1"/>
    <property type="molecule type" value="Genomic_DNA"/>
</dbReference>
<feature type="compositionally biased region" description="Low complexity" evidence="1">
    <location>
        <begin position="238"/>
        <end position="251"/>
    </location>
</feature>
<evidence type="ECO:0000259" key="2">
    <source>
        <dbReference type="Pfam" id="PF23394"/>
    </source>
</evidence>
<sequence length="919" mass="102796">MTGSQEPSLLDYARFHGIAIDHRAVAPLDQVPPPHSSINDGFADPSDVPSIDPPVVHHSLEQELRSEKLEIPKDAARFLSSLLRTASANPSGIDRDSFFPEPHRNKNLKLEVPLLKRNRGPGTSPGCAERITLDPVKLQLPHESVGDEQDEGLVLPKKYFDLSDSIWKEVSTERLDCSRDDLELLQRIKGAEKPDRGYILEEVCESQHGSNGPCIRHVSPVFLPQRTYDSIRVDSRLTSNASSASSPNITSDTRDTVDVSHSEEYGTTEISSSGNGVMRTEIREPTGPSSRIYGDRLTDAEGIENTNTEVPSGLFLVEYDYEETDYVSPKTQHYIQDPHTDDPLSEPNTAGEMLDDYIGEFSTPLVGSLRAPTNQFLDEDVPGQRSETNDPADIDIARTPVIAQTENQTKSHDSEYPSFPEVSKSDRQDLLLSDPHRPALIIAGNHFPSSDCTYTVAELPLAEMICIEKSPVQIVSLDKPPDIDCGSNGEIQTERNPSKARRKFKKTRPKKPHKHTQQPSEDPERSDAVMSLSSSAFSALESLSSFMKLRGVTSKRRKTEQSRYFPTESSQNEELVDSDLTEHPQEDFKPRRAHDKLNITFPDTPPSALVTHSLVLVLSTSLLRTHIHIVRVLESLTPSPTLIFRDYELPGPLKPNTSVGNASAILLESDIILSPTTGIILTTAQATTQLYLPGHKRHVSADGIPSLDSPLRERIARLSLRYDHIYVFICHAPNYTMNSRATLPSWTVDPKALSSVKSLMAFCASLSDSSVIPLVVPSVQNRILEWIIALSNKHEYSLENFKETGRKFTPIKKAEYQSIFESFQDETPWELFLRRAGLNAFAALAVLELIYRQKLLEDTEVSGLVEIRDRAPRGLSYFIEMDPDLRRQLFEPIIGKRAVDTVERAFEKEWHFEESGIDF</sequence>